<dbReference type="RefSeq" id="WP_379910978.1">
    <property type="nucleotide sequence ID" value="NZ_JBHSWE010000001.1"/>
</dbReference>
<dbReference type="EMBL" id="JBHSWE010000001">
    <property type="protein sequence ID" value="MFC6672540.1"/>
    <property type="molecule type" value="Genomic_DNA"/>
</dbReference>
<organism evidence="1 2">
    <name type="scientific">Marinobacterium aestuariivivens</name>
    <dbReference type="NCBI Taxonomy" id="1698799"/>
    <lineage>
        <taxon>Bacteria</taxon>
        <taxon>Pseudomonadati</taxon>
        <taxon>Pseudomonadota</taxon>
        <taxon>Gammaproteobacteria</taxon>
        <taxon>Oceanospirillales</taxon>
        <taxon>Oceanospirillaceae</taxon>
        <taxon>Marinobacterium</taxon>
    </lineage>
</organism>
<keyword evidence="2" id="KW-1185">Reference proteome</keyword>
<sequence length="217" mass="24725">MIRVLPALDCRDHWIDLCRREHPYCFVETPETLVDFQTSYLQLTLLDGGVLDGREAIKYSLGSRLSLEPAWALIRACHWKLATLLDGLEQLDFSGNVRDNSLLGVHTDLTVRKFFAKDSHIRSPSRLGLLDPLIAAPAIWSGNALARLLANDQFRELRGEKAETDATALLLQILEQPSEWLGLERGSRLYLLCRRQPRASLVPDYRLPEPRLKRVSR</sequence>
<gene>
    <name evidence="1" type="ORF">ACFQDL_22565</name>
</gene>
<evidence type="ECO:0000313" key="1">
    <source>
        <dbReference type="EMBL" id="MFC6672540.1"/>
    </source>
</evidence>
<evidence type="ECO:0000313" key="2">
    <source>
        <dbReference type="Proteomes" id="UP001596422"/>
    </source>
</evidence>
<name>A0ABW2A536_9GAMM</name>
<proteinExistence type="predicted"/>
<dbReference type="Proteomes" id="UP001596422">
    <property type="component" value="Unassembled WGS sequence"/>
</dbReference>
<protein>
    <submittedName>
        <fullName evidence="1">Uncharacterized protein</fullName>
    </submittedName>
</protein>
<reference evidence="2" key="1">
    <citation type="journal article" date="2019" name="Int. J. Syst. Evol. Microbiol.">
        <title>The Global Catalogue of Microorganisms (GCM) 10K type strain sequencing project: providing services to taxonomists for standard genome sequencing and annotation.</title>
        <authorList>
            <consortium name="The Broad Institute Genomics Platform"/>
            <consortium name="The Broad Institute Genome Sequencing Center for Infectious Disease"/>
            <person name="Wu L."/>
            <person name="Ma J."/>
        </authorList>
    </citation>
    <scope>NUCLEOTIDE SEQUENCE [LARGE SCALE GENOMIC DNA]</scope>
    <source>
        <strain evidence="2">NBRC 111756</strain>
    </source>
</reference>
<comment type="caution">
    <text evidence="1">The sequence shown here is derived from an EMBL/GenBank/DDBJ whole genome shotgun (WGS) entry which is preliminary data.</text>
</comment>
<accession>A0ABW2A536</accession>